<dbReference type="HOGENOM" id="CLU_1795408_0_0_11"/>
<dbReference type="AlphaFoldDB" id="A0A086MS17"/>
<evidence type="ECO:0000313" key="3">
    <source>
        <dbReference type="Proteomes" id="UP000029095"/>
    </source>
</evidence>
<keyword evidence="3" id="KW-1185">Reference proteome</keyword>
<dbReference type="STRING" id="1915400.FM21_33560"/>
<reference evidence="2 3" key="1">
    <citation type="submission" date="2014-05" db="EMBL/GenBank/DDBJ databases">
        <title>Complete genome sequence of the Streptomyces mutabilis TRM45540.</title>
        <authorList>
            <person name="Luo X."/>
            <person name="Zhang L."/>
        </authorList>
    </citation>
    <scope>NUCLEOTIDE SEQUENCE [LARGE SCALE GENOMIC DNA]</scope>
    <source>
        <strain evidence="2 3">TRM45540</strain>
    </source>
</reference>
<dbReference type="RefSeq" id="WP_043385227.1">
    <property type="nucleotide sequence ID" value="NZ_KN039949.1"/>
</dbReference>
<dbReference type="Proteomes" id="UP000029095">
    <property type="component" value="Unassembled WGS sequence"/>
</dbReference>
<name>A0A086MS17_9ACTN</name>
<feature type="region of interest" description="Disordered" evidence="1">
    <location>
        <begin position="124"/>
        <end position="144"/>
    </location>
</feature>
<accession>A0A086MS17</accession>
<organism evidence="2 3">
    <name type="scientific">Streptomyces mutabilis</name>
    <dbReference type="NCBI Taxonomy" id="67332"/>
    <lineage>
        <taxon>Bacteria</taxon>
        <taxon>Bacillati</taxon>
        <taxon>Actinomycetota</taxon>
        <taxon>Actinomycetes</taxon>
        <taxon>Kitasatosporales</taxon>
        <taxon>Streptomycetaceae</taxon>
        <taxon>Streptomyces</taxon>
    </lineage>
</organism>
<evidence type="ECO:0000256" key="1">
    <source>
        <dbReference type="SAM" id="MobiDB-lite"/>
    </source>
</evidence>
<proteinExistence type="predicted"/>
<evidence type="ECO:0000313" key="2">
    <source>
        <dbReference type="EMBL" id="KFG71685.1"/>
    </source>
</evidence>
<protein>
    <submittedName>
        <fullName evidence="2">Uncharacterized protein</fullName>
    </submittedName>
</protein>
<dbReference type="EMBL" id="JNFQ01000006">
    <property type="protein sequence ID" value="KFG71685.1"/>
    <property type="molecule type" value="Genomic_DNA"/>
</dbReference>
<gene>
    <name evidence="2" type="ORF">FM21_33560</name>
</gene>
<sequence>MWRFVHRKGLPASTEQLVTYLMACGISPTEQRLYVRAYQRIVAGRGERPGPPRTARPDELAHYTDKISPTYRSLMDRMSAVDVETALTVGVAYVYAEQSQRNGVAPITDQQLFRTARRLFGADTRPAQLKAVPTTASPGGDTPP</sequence>
<comment type="caution">
    <text evidence="2">The sequence shown here is derived from an EMBL/GenBank/DDBJ whole genome shotgun (WGS) entry which is preliminary data.</text>
</comment>